<sequence>MPSLADPELKRREYERVLGPRDKKQLLAAGITPKTVRTAVHVLALVGLAVGLWWLKKVTFSTKLQGVLMVTAAVLLGDIGLKLTRRLVPFGMLRRHSAAQTAIFAVVGTVYGLIAAFAIVAVWQDYTDANTVVAQEANALGALEHMSRGFDVVTKRQVQEAARTYAYEIINDEWPAMARGKDSERVQGALTELWQVYTDMAGKHRQADQSLYERSIYQLTEMDTNRRARLAASQDRIPTILWLMLYSGALSTLVLAYLFESPNDWFQRLVVALLAATTMFAVFLCAALEGPFDGDISVSSKPFQYVIDHMQNLER</sequence>
<evidence type="ECO:0000313" key="2">
    <source>
        <dbReference type="EMBL" id="MBO2446130.1"/>
    </source>
</evidence>
<name>A0A939P6H7_9ACTN</name>
<dbReference type="EMBL" id="JAGEOJ010000001">
    <property type="protein sequence ID" value="MBO2446130.1"/>
    <property type="molecule type" value="Genomic_DNA"/>
</dbReference>
<gene>
    <name evidence="2" type="ORF">J4573_03445</name>
</gene>
<evidence type="ECO:0000313" key="3">
    <source>
        <dbReference type="Proteomes" id="UP000669179"/>
    </source>
</evidence>
<comment type="caution">
    <text evidence="2">The sequence shown here is derived from an EMBL/GenBank/DDBJ whole genome shotgun (WGS) entry which is preliminary data.</text>
</comment>
<organism evidence="2 3">
    <name type="scientific">Actinomadura barringtoniae</name>
    <dbReference type="NCBI Taxonomy" id="1427535"/>
    <lineage>
        <taxon>Bacteria</taxon>
        <taxon>Bacillati</taxon>
        <taxon>Actinomycetota</taxon>
        <taxon>Actinomycetes</taxon>
        <taxon>Streptosporangiales</taxon>
        <taxon>Thermomonosporaceae</taxon>
        <taxon>Actinomadura</taxon>
    </lineage>
</organism>
<feature type="transmembrane region" description="Helical" evidence="1">
    <location>
        <begin position="36"/>
        <end position="55"/>
    </location>
</feature>
<feature type="transmembrane region" description="Helical" evidence="1">
    <location>
        <begin position="239"/>
        <end position="259"/>
    </location>
</feature>
<dbReference type="Proteomes" id="UP000669179">
    <property type="component" value="Unassembled WGS sequence"/>
</dbReference>
<evidence type="ECO:0000256" key="1">
    <source>
        <dbReference type="SAM" id="Phobius"/>
    </source>
</evidence>
<protein>
    <submittedName>
        <fullName evidence="2">DUF4239 domain-containing protein</fullName>
    </submittedName>
</protein>
<dbReference type="Pfam" id="PF14023">
    <property type="entry name" value="Bestrophin-like"/>
    <property type="match status" value="1"/>
</dbReference>
<keyword evidence="1" id="KW-0812">Transmembrane</keyword>
<dbReference type="InterPro" id="IPR025333">
    <property type="entry name" value="DUF4239"/>
</dbReference>
<keyword evidence="3" id="KW-1185">Reference proteome</keyword>
<keyword evidence="1" id="KW-1133">Transmembrane helix</keyword>
<dbReference type="AlphaFoldDB" id="A0A939P6H7"/>
<reference evidence="2" key="1">
    <citation type="submission" date="2021-03" db="EMBL/GenBank/DDBJ databases">
        <authorList>
            <person name="Kanchanasin P."/>
            <person name="Saeng-In P."/>
            <person name="Phongsopitanun W."/>
            <person name="Yuki M."/>
            <person name="Kudo T."/>
            <person name="Ohkuma M."/>
            <person name="Tanasupawat S."/>
        </authorList>
    </citation>
    <scope>NUCLEOTIDE SEQUENCE</scope>
    <source>
        <strain evidence="2">GKU 128</strain>
    </source>
</reference>
<proteinExistence type="predicted"/>
<feature type="transmembrane region" description="Helical" evidence="1">
    <location>
        <begin position="265"/>
        <end position="288"/>
    </location>
</feature>
<feature type="transmembrane region" description="Helical" evidence="1">
    <location>
        <begin position="103"/>
        <end position="123"/>
    </location>
</feature>
<dbReference type="RefSeq" id="WP_208253696.1">
    <property type="nucleotide sequence ID" value="NZ_JAGEOJ010000001.1"/>
</dbReference>
<feature type="transmembrane region" description="Helical" evidence="1">
    <location>
        <begin position="67"/>
        <end position="83"/>
    </location>
</feature>
<keyword evidence="1" id="KW-0472">Membrane</keyword>
<accession>A0A939P6H7</accession>